<feature type="signal peptide" evidence="1">
    <location>
        <begin position="1"/>
        <end position="22"/>
    </location>
</feature>
<keyword evidence="3" id="KW-1185">Reference proteome</keyword>
<dbReference type="InterPro" id="IPR038765">
    <property type="entry name" value="Papain-like_cys_pep_sf"/>
</dbReference>
<dbReference type="PROSITE" id="PS51257">
    <property type="entry name" value="PROKAR_LIPOPROTEIN"/>
    <property type="match status" value="1"/>
</dbReference>
<organism evidence="2 3">
    <name type="scientific">Phototrophicus methaneseepsis</name>
    <dbReference type="NCBI Taxonomy" id="2710758"/>
    <lineage>
        <taxon>Bacteria</taxon>
        <taxon>Bacillati</taxon>
        <taxon>Chloroflexota</taxon>
        <taxon>Candidatus Thermofontia</taxon>
        <taxon>Phototrophicales</taxon>
        <taxon>Phototrophicaceae</taxon>
        <taxon>Phototrophicus</taxon>
    </lineage>
</organism>
<protein>
    <recommendedName>
        <fullName evidence="4">Transglutaminase-like domain-containing protein</fullName>
    </recommendedName>
</protein>
<gene>
    <name evidence="2" type="ORF">G4Y79_04190</name>
</gene>
<feature type="chain" id="PRO_5033064292" description="Transglutaminase-like domain-containing protein" evidence="1">
    <location>
        <begin position="23"/>
        <end position="370"/>
    </location>
</feature>
<dbReference type="KEGG" id="pmet:G4Y79_04190"/>
<proteinExistence type="predicted"/>
<keyword evidence="1" id="KW-0732">Signal</keyword>
<evidence type="ECO:0000256" key="1">
    <source>
        <dbReference type="SAM" id="SignalP"/>
    </source>
</evidence>
<evidence type="ECO:0008006" key="4">
    <source>
        <dbReference type="Google" id="ProtNLM"/>
    </source>
</evidence>
<dbReference type="EMBL" id="CP062983">
    <property type="protein sequence ID" value="QPC83590.1"/>
    <property type="molecule type" value="Genomic_DNA"/>
</dbReference>
<dbReference type="AlphaFoldDB" id="A0A7S8EAW0"/>
<name>A0A7S8EAW0_9CHLR</name>
<reference evidence="2 3" key="1">
    <citation type="submission" date="2020-02" db="EMBL/GenBank/DDBJ databases">
        <authorList>
            <person name="Zheng R.K."/>
            <person name="Sun C.M."/>
        </authorList>
    </citation>
    <scope>NUCLEOTIDE SEQUENCE [LARGE SCALE GENOMIC DNA]</scope>
    <source>
        <strain evidence="3">rifampicinis</strain>
    </source>
</reference>
<sequence>MLRMIWMVLIVALIAACTPAGTATPAPPEPPARPQPMAAVDEGLFVQPDFDIRWQWRELAPDERYVVRLWYGENSDDFREIWTETNAISVQEPIDSYGRDMGDFHWQVAALRTNEDGGFGSMISEWSAPQTLQRVRRMPLIPIPESERSEMASYLMAQDFDNTTEMLHFLRNFVHEHTHIGQDNATSAYERFQASYADAAQMMIDYAEGRIDQGPGLWCDGMTTAMHTILAELGIESRLVFLFGYDPGYINQHTMIEVFNPDTQRWQLHDPTFNLYMIDEAEQIATIERLVFGSLDDVQGCGSSGTCDKATLAIVENYFDAFRYNYGDELWVNPDRFDVTERFPAHDGRNFPEFLTGNASDFIFHFAAGS</sequence>
<evidence type="ECO:0000313" key="2">
    <source>
        <dbReference type="EMBL" id="QPC83590.1"/>
    </source>
</evidence>
<dbReference type="Proteomes" id="UP000594468">
    <property type="component" value="Chromosome"/>
</dbReference>
<dbReference type="SUPFAM" id="SSF54001">
    <property type="entry name" value="Cysteine proteinases"/>
    <property type="match status" value="1"/>
</dbReference>
<dbReference type="RefSeq" id="WP_195171656.1">
    <property type="nucleotide sequence ID" value="NZ_CP062983.1"/>
</dbReference>
<accession>A0A7S8EAW0</accession>
<evidence type="ECO:0000313" key="3">
    <source>
        <dbReference type="Proteomes" id="UP000594468"/>
    </source>
</evidence>